<dbReference type="InterPro" id="IPR035647">
    <property type="entry name" value="EFG_III/V"/>
</dbReference>
<dbReference type="InterPro" id="IPR005517">
    <property type="entry name" value="Transl_elong_EFG/EF2_IV"/>
</dbReference>
<keyword evidence="2" id="KW-0342">GTP-binding</keyword>
<evidence type="ECO:0000259" key="3">
    <source>
        <dbReference type="PROSITE" id="PS51722"/>
    </source>
</evidence>
<dbReference type="Pfam" id="PF22042">
    <property type="entry name" value="EF-G_D2"/>
    <property type="match status" value="1"/>
</dbReference>
<comment type="caution">
    <text evidence="4">The sequence shown here is derived from an EMBL/GenBank/DDBJ whole genome shotgun (WGS) entry which is preliminary data.</text>
</comment>
<dbReference type="InterPro" id="IPR027417">
    <property type="entry name" value="P-loop_NTPase"/>
</dbReference>
<dbReference type="Proteomes" id="UP000308978">
    <property type="component" value="Unassembled WGS sequence"/>
</dbReference>
<keyword evidence="4" id="KW-0251">Elongation factor</keyword>
<dbReference type="PROSITE" id="PS51722">
    <property type="entry name" value="G_TR_2"/>
    <property type="match status" value="1"/>
</dbReference>
<name>A0A4S4FV33_9ACTN</name>
<feature type="domain" description="Tr-type G" evidence="3">
    <location>
        <begin position="7"/>
        <end position="284"/>
    </location>
</feature>
<reference evidence="4 5" key="1">
    <citation type="submission" date="2019-04" db="EMBL/GenBank/DDBJ databases">
        <title>Microbes associate with the intestines of laboratory mice.</title>
        <authorList>
            <person name="Navarre W."/>
            <person name="Wong E."/>
            <person name="Huang K.C."/>
            <person name="Tropini C."/>
            <person name="Ng K."/>
            <person name="Yu B."/>
        </authorList>
    </citation>
    <scope>NUCLEOTIDE SEQUENCE [LARGE SCALE GENOMIC DNA]</scope>
    <source>
        <strain evidence="4 5">NM80_B27</strain>
    </source>
</reference>
<dbReference type="SUPFAM" id="SSF52540">
    <property type="entry name" value="P-loop containing nucleoside triphosphate hydrolases"/>
    <property type="match status" value="1"/>
</dbReference>
<dbReference type="Gene3D" id="3.30.230.10">
    <property type="match status" value="1"/>
</dbReference>
<dbReference type="InterPro" id="IPR020568">
    <property type="entry name" value="Ribosomal_Su5_D2-typ_SF"/>
</dbReference>
<dbReference type="InterPro" id="IPR035649">
    <property type="entry name" value="EFG_V"/>
</dbReference>
<dbReference type="Pfam" id="PF00679">
    <property type="entry name" value="EFG_C"/>
    <property type="match status" value="1"/>
</dbReference>
<evidence type="ECO:0000313" key="4">
    <source>
        <dbReference type="EMBL" id="THG34749.1"/>
    </source>
</evidence>
<gene>
    <name evidence="4" type="ORF">E5986_11500</name>
</gene>
<dbReference type="InterPro" id="IPR047872">
    <property type="entry name" value="EFG_IV"/>
</dbReference>
<dbReference type="AlphaFoldDB" id="A0A4S4FV33"/>
<dbReference type="EMBL" id="SSTJ01000026">
    <property type="protein sequence ID" value="THG34749.1"/>
    <property type="molecule type" value="Genomic_DNA"/>
</dbReference>
<dbReference type="InterPro" id="IPR005225">
    <property type="entry name" value="Small_GTP-bd"/>
</dbReference>
<dbReference type="Pfam" id="PF14492">
    <property type="entry name" value="EFG_III"/>
    <property type="match status" value="1"/>
</dbReference>
<keyword evidence="4" id="KW-0648">Protein biosynthesis</keyword>
<evidence type="ECO:0000256" key="2">
    <source>
        <dbReference type="ARBA" id="ARBA00023134"/>
    </source>
</evidence>
<dbReference type="PANTHER" id="PTHR43261:SF6">
    <property type="entry name" value="ELONGATION FACTOR G-LIKE PROTEIN"/>
    <property type="match status" value="1"/>
</dbReference>
<dbReference type="NCBIfam" id="TIGR00231">
    <property type="entry name" value="small_GTP"/>
    <property type="match status" value="1"/>
</dbReference>
<dbReference type="SUPFAM" id="SSF54211">
    <property type="entry name" value="Ribosomal protein S5 domain 2-like"/>
    <property type="match status" value="1"/>
</dbReference>
<dbReference type="PANTHER" id="PTHR43261">
    <property type="entry name" value="TRANSLATION ELONGATION FACTOR G-RELATED"/>
    <property type="match status" value="1"/>
</dbReference>
<dbReference type="SMART" id="SM00889">
    <property type="entry name" value="EFG_IV"/>
    <property type="match status" value="1"/>
</dbReference>
<dbReference type="InterPro" id="IPR053905">
    <property type="entry name" value="EF-G-like_DII"/>
</dbReference>
<evidence type="ECO:0000256" key="1">
    <source>
        <dbReference type="ARBA" id="ARBA00022741"/>
    </source>
</evidence>
<dbReference type="GO" id="GO:0003746">
    <property type="term" value="F:translation elongation factor activity"/>
    <property type="evidence" value="ECO:0007669"/>
    <property type="project" value="UniProtKB-KW"/>
</dbReference>
<dbReference type="SUPFAM" id="SSF54980">
    <property type="entry name" value="EF-G C-terminal domain-like"/>
    <property type="match status" value="2"/>
</dbReference>
<keyword evidence="1" id="KW-0547">Nucleotide-binding</keyword>
<dbReference type="CDD" id="cd01434">
    <property type="entry name" value="EFG_mtEFG1_IV"/>
    <property type="match status" value="1"/>
</dbReference>
<dbReference type="InterPro" id="IPR000640">
    <property type="entry name" value="EFG_V-like"/>
</dbReference>
<proteinExistence type="predicted"/>
<dbReference type="Gene3D" id="3.30.70.870">
    <property type="entry name" value="Elongation Factor G (Translational Gtpase), domain 3"/>
    <property type="match status" value="1"/>
</dbReference>
<protein>
    <submittedName>
        <fullName evidence="4">Elongation factor G</fullName>
    </submittedName>
</protein>
<dbReference type="Gene3D" id="2.40.30.10">
    <property type="entry name" value="Translation factors"/>
    <property type="match status" value="1"/>
</dbReference>
<dbReference type="Gene3D" id="3.30.70.240">
    <property type="match status" value="1"/>
</dbReference>
<dbReference type="SUPFAM" id="SSF50447">
    <property type="entry name" value="Translation proteins"/>
    <property type="match status" value="1"/>
</dbReference>
<dbReference type="CDD" id="cd03713">
    <property type="entry name" value="EFG_mtEFG_C"/>
    <property type="match status" value="1"/>
</dbReference>
<dbReference type="FunFam" id="3.30.70.240:FF:000001">
    <property type="entry name" value="Elongation factor G"/>
    <property type="match status" value="1"/>
</dbReference>
<dbReference type="GO" id="GO:0003924">
    <property type="term" value="F:GTPase activity"/>
    <property type="evidence" value="ECO:0007669"/>
    <property type="project" value="InterPro"/>
</dbReference>
<accession>A0A4S4FV33</accession>
<dbReference type="RefSeq" id="WP_136436121.1">
    <property type="nucleotide sequence ID" value="NZ_SSTJ01000026.1"/>
</dbReference>
<dbReference type="GO" id="GO:0032790">
    <property type="term" value="P:ribosome disassembly"/>
    <property type="evidence" value="ECO:0007669"/>
    <property type="project" value="TreeGrafter"/>
</dbReference>
<dbReference type="NCBIfam" id="NF009381">
    <property type="entry name" value="PRK12740.1-5"/>
    <property type="match status" value="1"/>
</dbReference>
<evidence type="ECO:0000313" key="5">
    <source>
        <dbReference type="Proteomes" id="UP000308978"/>
    </source>
</evidence>
<dbReference type="CDD" id="cd04170">
    <property type="entry name" value="EF-G_bact"/>
    <property type="match status" value="1"/>
</dbReference>
<dbReference type="InterPro" id="IPR041095">
    <property type="entry name" value="EFG_II"/>
</dbReference>
<dbReference type="Gene3D" id="3.40.50.300">
    <property type="entry name" value="P-loop containing nucleotide triphosphate hydrolases"/>
    <property type="match status" value="1"/>
</dbReference>
<organism evidence="4 5">
    <name type="scientific">Adlercreutzia caecimuris</name>
    <dbReference type="NCBI Taxonomy" id="671266"/>
    <lineage>
        <taxon>Bacteria</taxon>
        <taxon>Bacillati</taxon>
        <taxon>Actinomycetota</taxon>
        <taxon>Coriobacteriia</taxon>
        <taxon>Eggerthellales</taxon>
        <taxon>Eggerthellaceae</taxon>
        <taxon>Adlercreutzia</taxon>
    </lineage>
</organism>
<dbReference type="InterPro" id="IPR014721">
    <property type="entry name" value="Ribsml_uS5_D2-typ_fold_subgr"/>
</dbReference>
<dbReference type="InterPro" id="IPR009000">
    <property type="entry name" value="Transl_B-barrel_sf"/>
</dbReference>
<dbReference type="Pfam" id="PF00009">
    <property type="entry name" value="GTP_EFTU"/>
    <property type="match status" value="1"/>
</dbReference>
<dbReference type="Pfam" id="PF03764">
    <property type="entry name" value="EFG_IV"/>
    <property type="match status" value="1"/>
</dbReference>
<dbReference type="InterPro" id="IPR000795">
    <property type="entry name" value="T_Tr_GTP-bd_dom"/>
</dbReference>
<dbReference type="GO" id="GO:0005525">
    <property type="term" value="F:GTP binding"/>
    <property type="evidence" value="ECO:0007669"/>
    <property type="project" value="UniProtKB-KW"/>
</dbReference>
<dbReference type="FunFam" id="3.30.230.10:FF:000003">
    <property type="entry name" value="Elongation factor G"/>
    <property type="match status" value="1"/>
</dbReference>
<sequence>MAAPAPEHVRNIVLVGQDGAGKTSLAEAMLFVSGKTPRMGTTHDGKSYLDYDPEEIKRKFTISTSIAPIPYKDYKINMLDTSGHPDFIGDTLATMQAAEMALFVVDAADGPGVMTTKLWREAEDMRLSRAVYINHIDREGADFDTAMALLHARFGGRLGAVTIPIGQGPDFAGVIDIIRMKARYFEPGGTAERVEDVDSLPAKYQEEARIARDKLCDLVAEADDELMMKYLDGAEQLTQEELESLLDKAIAQELVIPVFVGSTIIMQGVQGLMEDICTYFPHPRSHGRFQMADDVTVRIDETKPPCAFAFKTVSDPFVGRLTFLKVISGYLEPGLELVCGRTGKKERLGKIQVMMGKEAMDVKSAKAGDIVVVPKLNDVRAGDTLSCEGTIAIEPLPLPEPLYPVAIEAVSKKEEDKLGTFLARAAEADPTIRITRDEDTHQTIIHAMGEAQVDMLLNRLKEQSGVEAKLVPVRIPYRETITKGAEAQGRHKKQTGGAGQFGDCWLRLAPIPGEGYEFVDEIKGGAIPNGLIPAVDKGVREAMEEGFLAGYPMVDIKCTVFDGSYHSVDSNEMAFKTAARIGFRACCEQAGPIILEPWATMEVTVGEEYAGTIMGDISTRRGRIVGTDAGFAAGETIIKMRAPYAEVINYTKDLRSMTRGSGSYSLALEGYEAAPADVTRKLVAEYEAARAAGN</sequence>
<dbReference type="SMART" id="SM00838">
    <property type="entry name" value="EFG_C"/>
    <property type="match status" value="1"/>
</dbReference>